<dbReference type="Gene3D" id="3.40.50.200">
    <property type="entry name" value="Peptidase S8/S53 domain"/>
    <property type="match status" value="1"/>
</dbReference>
<dbReference type="EMBL" id="JAAAXW010000183">
    <property type="protein sequence ID" value="KAF9540937.1"/>
    <property type="molecule type" value="Genomic_DNA"/>
</dbReference>
<dbReference type="PROSITE" id="PS00136">
    <property type="entry name" value="SUBTILASE_ASP"/>
    <property type="match status" value="1"/>
</dbReference>
<sequence length="386" mass="39321">MKFAILIVAIVAAVQAAPLVPHATGGAPIADSYIVVLKNASSAPGFKTKFDGIAKKYNGRGRAPEIQREYTAIPGFHATFDAATLKAIQANPDVAYVEQDAIITIQATQTNPPSWGLTRVGQQDLDLTQPYNYPDTAGSGVTAYIVDTGIYAAHSEFGTRATFGANFISGSANTDENGHGTHVAGTIGGTKYGVAKNVKLVGVKVLNASGSGSTSGVVAGMDWVASHAVAGKSVVNMSLGGGKSTAIDAAAARLFAKNIPLIVAAGNSDDDACDGSPAGAANTFTVGASDRYDAPAYFTSWGSCVEIFGPGVDITSSWIGGTTAKKTISGTSMATPHVVGVAALYIAQGGLNTAQSVFDKLIQTATPNVISGNLNGSPNRLVYNSA</sequence>
<dbReference type="AlphaFoldDB" id="A0A9P6F1T7"/>
<dbReference type="PROSITE" id="PS51892">
    <property type="entry name" value="SUBTILASE"/>
    <property type="match status" value="1"/>
</dbReference>
<comment type="similarity">
    <text evidence="1 5 6">Belongs to the peptidase S8 family.</text>
</comment>
<evidence type="ECO:0000259" key="8">
    <source>
        <dbReference type="Pfam" id="PF00082"/>
    </source>
</evidence>
<proteinExistence type="inferred from homology"/>
<dbReference type="InterPro" id="IPR034193">
    <property type="entry name" value="PCSK9_ProteinaseK-like"/>
</dbReference>
<dbReference type="Pfam" id="PF05922">
    <property type="entry name" value="Inhibitor_I9"/>
    <property type="match status" value="1"/>
</dbReference>
<feature type="domain" description="Peptidase S8/S53" evidence="8">
    <location>
        <begin position="138"/>
        <end position="368"/>
    </location>
</feature>
<dbReference type="Pfam" id="PF00082">
    <property type="entry name" value="Peptidase_S8"/>
    <property type="match status" value="1"/>
</dbReference>
<dbReference type="InterPro" id="IPR022398">
    <property type="entry name" value="Peptidase_S8_His-AS"/>
</dbReference>
<name>A0A9P6F1T7_9FUNG</name>
<dbReference type="GO" id="GO:0005615">
    <property type="term" value="C:extracellular space"/>
    <property type="evidence" value="ECO:0007669"/>
    <property type="project" value="TreeGrafter"/>
</dbReference>
<comment type="caution">
    <text evidence="10">The sequence shown here is derived from an EMBL/GenBank/DDBJ whole genome shotgun (WGS) entry which is preliminary data.</text>
</comment>
<dbReference type="GO" id="GO:0004252">
    <property type="term" value="F:serine-type endopeptidase activity"/>
    <property type="evidence" value="ECO:0007669"/>
    <property type="project" value="UniProtKB-UniRule"/>
</dbReference>
<feature type="domain" description="Inhibitor I9" evidence="9">
    <location>
        <begin position="32"/>
        <end position="105"/>
    </location>
</feature>
<evidence type="ECO:0000256" key="1">
    <source>
        <dbReference type="ARBA" id="ARBA00011073"/>
    </source>
</evidence>
<dbReference type="InterPro" id="IPR023827">
    <property type="entry name" value="Peptidase_S8_Asp-AS"/>
</dbReference>
<dbReference type="InterPro" id="IPR010259">
    <property type="entry name" value="S8pro/Inhibitor_I9"/>
</dbReference>
<dbReference type="InterPro" id="IPR050131">
    <property type="entry name" value="Peptidase_S8_subtilisin-like"/>
</dbReference>
<dbReference type="PROSITE" id="PS00138">
    <property type="entry name" value="SUBTILASE_SER"/>
    <property type="match status" value="1"/>
</dbReference>
<evidence type="ECO:0000313" key="11">
    <source>
        <dbReference type="Proteomes" id="UP000723463"/>
    </source>
</evidence>
<keyword evidence="4 5" id="KW-0720">Serine protease</keyword>
<evidence type="ECO:0000256" key="2">
    <source>
        <dbReference type="ARBA" id="ARBA00022670"/>
    </source>
</evidence>
<dbReference type="PROSITE" id="PS00137">
    <property type="entry name" value="SUBTILASE_HIS"/>
    <property type="match status" value="1"/>
</dbReference>
<feature type="signal peptide" evidence="7">
    <location>
        <begin position="1"/>
        <end position="16"/>
    </location>
</feature>
<keyword evidence="7" id="KW-0732">Signal</keyword>
<evidence type="ECO:0000256" key="6">
    <source>
        <dbReference type="RuleBase" id="RU003355"/>
    </source>
</evidence>
<dbReference type="PRINTS" id="PR00723">
    <property type="entry name" value="SUBTILISIN"/>
</dbReference>
<evidence type="ECO:0000259" key="9">
    <source>
        <dbReference type="Pfam" id="PF05922"/>
    </source>
</evidence>
<feature type="active site" description="Charge relay system" evidence="5">
    <location>
        <position position="332"/>
    </location>
</feature>
<feature type="active site" description="Charge relay system" evidence="5">
    <location>
        <position position="179"/>
    </location>
</feature>
<dbReference type="PANTHER" id="PTHR43806:SF11">
    <property type="entry name" value="CEREVISIN-RELATED"/>
    <property type="match status" value="1"/>
</dbReference>
<dbReference type="CDD" id="cd04077">
    <property type="entry name" value="Peptidases_S8_PCSK9_ProteinaseK_like"/>
    <property type="match status" value="1"/>
</dbReference>
<dbReference type="InterPro" id="IPR036852">
    <property type="entry name" value="Peptidase_S8/S53_dom_sf"/>
</dbReference>
<evidence type="ECO:0000256" key="5">
    <source>
        <dbReference type="PROSITE-ProRule" id="PRU01240"/>
    </source>
</evidence>
<keyword evidence="2 5" id="KW-0645">Protease</keyword>
<accession>A0A9P6F1T7</accession>
<evidence type="ECO:0000256" key="4">
    <source>
        <dbReference type="ARBA" id="ARBA00022825"/>
    </source>
</evidence>
<dbReference type="PANTHER" id="PTHR43806">
    <property type="entry name" value="PEPTIDASE S8"/>
    <property type="match status" value="1"/>
</dbReference>
<dbReference type="Gene3D" id="3.30.70.80">
    <property type="entry name" value="Peptidase S8 propeptide/proteinase inhibitor I9"/>
    <property type="match status" value="1"/>
</dbReference>
<dbReference type="SUPFAM" id="SSF52743">
    <property type="entry name" value="Subtilisin-like"/>
    <property type="match status" value="1"/>
</dbReference>
<dbReference type="Proteomes" id="UP000723463">
    <property type="component" value="Unassembled WGS sequence"/>
</dbReference>
<protein>
    <submittedName>
        <fullName evidence="10">Uncharacterized protein</fullName>
    </submittedName>
</protein>
<keyword evidence="3 5" id="KW-0378">Hydrolase</keyword>
<organism evidence="10 11">
    <name type="scientific">Mortierella hygrophila</name>
    <dbReference type="NCBI Taxonomy" id="979708"/>
    <lineage>
        <taxon>Eukaryota</taxon>
        <taxon>Fungi</taxon>
        <taxon>Fungi incertae sedis</taxon>
        <taxon>Mucoromycota</taxon>
        <taxon>Mortierellomycotina</taxon>
        <taxon>Mortierellomycetes</taxon>
        <taxon>Mortierellales</taxon>
        <taxon>Mortierellaceae</taxon>
        <taxon>Mortierella</taxon>
    </lineage>
</organism>
<dbReference type="FunFam" id="3.40.50.200:FF:000014">
    <property type="entry name" value="Proteinase K"/>
    <property type="match status" value="1"/>
</dbReference>
<feature type="active site" description="Charge relay system" evidence="5">
    <location>
        <position position="147"/>
    </location>
</feature>
<dbReference type="InterPro" id="IPR015500">
    <property type="entry name" value="Peptidase_S8_subtilisin-rel"/>
</dbReference>
<dbReference type="GO" id="GO:0006508">
    <property type="term" value="P:proteolysis"/>
    <property type="evidence" value="ECO:0007669"/>
    <property type="project" value="UniProtKB-KW"/>
</dbReference>
<feature type="chain" id="PRO_5040333633" evidence="7">
    <location>
        <begin position="17"/>
        <end position="386"/>
    </location>
</feature>
<dbReference type="SUPFAM" id="SSF54897">
    <property type="entry name" value="Protease propeptides/inhibitors"/>
    <property type="match status" value="1"/>
</dbReference>
<reference evidence="10" key="1">
    <citation type="journal article" date="2020" name="Fungal Divers.">
        <title>Resolving the Mortierellaceae phylogeny through synthesis of multi-gene phylogenetics and phylogenomics.</title>
        <authorList>
            <person name="Vandepol N."/>
            <person name="Liber J."/>
            <person name="Desiro A."/>
            <person name="Na H."/>
            <person name="Kennedy M."/>
            <person name="Barry K."/>
            <person name="Grigoriev I.V."/>
            <person name="Miller A.N."/>
            <person name="O'Donnell K."/>
            <person name="Stajich J.E."/>
            <person name="Bonito G."/>
        </authorList>
    </citation>
    <scope>NUCLEOTIDE SEQUENCE</scope>
    <source>
        <strain evidence="10">NRRL 2591</strain>
    </source>
</reference>
<keyword evidence="11" id="KW-1185">Reference proteome</keyword>
<evidence type="ECO:0000256" key="7">
    <source>
        <dbReference type="SAM" id="SignalP"/>
    </source>
</evidence>
<evidence type="ECO:0000256" key="3">
    <source>
        <dbReference type="ARBA" id="ARBA00022801"/>
    </source>
</evidence>
<evidence type="ECO:0000313" key="10">
    <source>
        <dbReference type="EMBL" id="KAF9540937.1"/>
    </source>
</evidence>
<dbReference type="InterPro" id="IPR000209">
    <property type="entry name" value="Peptidase_S8/S53_dom"/>
</dbReference>
<dbReference type="InterPro" id="IPR023828">
    <property type="entry name" value="Peptidase_S8_Ser-AS"/>
</dbReference>
<gene>
    <name evidence="10" type="ORF">EC957_003626</name>
</gene>
<dbReference type="InterPro" id="IPR037045">
    <property type="entry name" value="S8pro/Inhibitor_I9_sf"/>
</dbReference>